<dbReference type="HOGENOM" id="CLU_2292123_0_0_1"/>
<evidence type="ECO:0000256" key="1">
    <source>
        <dbReference type="SAM" id="Phobius"/>
    </source>
</evidence>
<dbReference type="Proteomes" id="UP000019384">
    <property type="component" value="Unassembled WGS sequence"/>
</dbReference>
<dbReference type="RefSeq" id="XP_022460607.1">
    <property type="nucleotide sequence ID" value="XM_022601353.1"/>
</dbReference>
<proteinExistence type="predicted"/>
<gene>
    <name evidence="2" type="ORF">KUCA_T00004601001</name>
</gene>
<keyword evidence="1" id="KW-0472">Membrane</keyword>
<dbReference type="EMBL" id="HG793129">
    <property type="protein sequence ID" value="CDK28617.1"/>
    <property type="molecule type" value="Genomic_DNA"/>
</dbReference>
<organism evidence="2 3">
    <name type="scientific">Kuraishia capsulata CBS 1993</name>
    <dbReference type="NCBI Taxonomy" id="1382522"/>
    <lineage>
        <taxon>Eukaryota</taxon>
        <taxon>Fungi</taxon>
        <taxon>Dikarya</taxon>
        <taxon>Ascomycota</taxon>
        <taxon>Saccharomycotina</taxon>
        <taxon>Pichiomycetes</taxon>
        <taxon>Pichiales</taxon>
        <taxon>Pichiaceae</taxon>
        <taxon>Kuraishia</taxon>
    </lineage>
</organism>
<keyword evidence="3" id="KW-1185">Reference proteome</keyword>
<name>W6MTR1_9ASCO</name>
<keyword evidence="1" id="KW-1133">Transmembrane helix</keyword>
<dbReference type="GeneID" id="34521995"/>
<reference evidence="2" key="2">
    <citation type="submission" date="2014-02" db="EMBL/GenBank/DDBJ databases">
        <title>Complete DNA sequence of /Kuraishia capsulata/ illustrates novel genomic features among budding yeasts (/Saccharomycotina/).</title>
        <authorList>
            <person name="Morales L."/>
            <person name="Noel B."/>
            <person name="Porcel B."/>
            <person name="Marcet-Houben M."/>
            <person name="Hullo M-F."/>
            <person name="Sacerdot C."/>
            <person name="Tekaia F."/>
            <person name="Leh-Louis V."/>
            <person name="Despons L."/>
            <person name="Khanna V."/>
            <person name="Aury J-M."/>
            <person name="Barbe V."/>
            <person name="Couloux A."/>
            <person name="Labadie K."/>
            <person name="Pelletier E."/>
            <person name="Souciet J-L."/>
            <person name="Boekhout T."/>
            <person name="Gabaldon T."/>
            <person name="Wincker P."/>
            <person name="Dujon B."/>
        </authorList>
    </citation>
    <scope>NUCLEOTIDE SEQUENCE</scope>
    <source>
        <strain evidence="2">CBS 1993</strain>
    </source>
</reference>
<reference evidence="2" key="1">
    <citation type="submission" date="2013-12" db="EMBL/GenBank/DDBJ databases">
        <authorList>
            <person name="Genoscope - CEA"/>
        </authorList>
    </citation>
    <scope>NUCLEOTIDE SEQUENCE</scope>
    <source>
        <strain evidence="2">CBS 1993</strain>
    </source>
</reference>
<dbReference type="AlphaFoldDB" id="W6MTR1"/>
<feature type="transmembrane region" description="Helical" evidence="1">
    <location>
        <begin position="6"/>
        <end position="29"/>
    </location>
</feature>
<evidence type="ECO:0000313" key="3">
    <source>
        <dbReference type="Proteomes" id="UP000019384"/>
    </source>
</evidence>
<keyword evidence="1" id="KW-0812">Transmembrane</keyword>
<sequence>MVTGMVTGIVSAVQMIDCGLIGIITKFNLRKKKQNSNPKQQIVSRLDLMRREQENSQPSESHLRSGIQTFNTVESSASVHTHDESADYKVIKDTNWIVQPI</sequence>
<protein>
    <submittedName>
        <fullName evidence="2">Uncharacterized protein</fullName>
    </submittedName>
</protein>
<evidence type="ECO:0000313" key="2">
    <source>
        <dbReference type="EMBL" id="CDK28617.1"/>
    </source>
</evidence>
<accession>W6MTR1</accession>